<comment type="caution">
    <text evidence="1">The sequence shown here is derived from an EMBL/GenBank/DDBJ whole genome shotgun (WGS) entry which is preliminary data.</text>
</comment>
<dbReference type="Proteomes" id="UP000050511">
    <property type="component" value="Unassembled WGS sequence"/>
</dbReference>
<sequence>MLLTKMPHNNALASMLLRGINLPQKVIKHLINDILITLVIRL</sequence>
<name>A0A837P5Q3_LACPN</name>
<reference evidence="1 2" key="1">
    <citation type="submission" date="2015-10" db="EMBL/GenBank/DDBJ databases">
        <title>Resequencing of Lactobacillus plantarum WJL strain genome.</title>
        <authorList>
            <person name="Martino M.E."/>
        </authorList>
    </citation>
    <scope>NUCLEOTIDE SEQUENCE [LARGE SCALE GENOMIC DNA]</scope>
    <source>
        <strain evidence="1 2">WJL</strain>
    </source>
</reference>
<dbReference type="EMBL" id="LKLZ01000008">
    <property type="protein sequence ID" value="KPN42577.1"/>
    <property type="molecule type" value="Genomic_DNA"/>
</dbReference>
<gene>
    <name evidence="1" type="ORF">WJL_2027</name>
</gene>
<protein>
    <submittedName>
        <fullName evidence="1">Uncharacterized protein</fullName>
    </submittedName>
</protein>
<evidence type="ECO:0000313" key="2">
    <source>
        <dbReference type="Proteomes" id="UP000050511"/>
    </source>
</evidence>
<dbReference type="AlphaFoldDB" id="A0A837P5Q3"/>
<proteinExistence type="predicted"/>
<accession>A0A837P5Q3</accession>
<evidence type="ECO:0000313" key="1">
    <source>
        <dbReference type="EMBL" id="KPN42577.1"/>
    </source>
</evidence>
<organism evidence="1 2">
    <name type="scientific">Lactiplantibacillus plantarum WJL</name>
    <dbReference type="NCBI Taxonomy" id="1350466"/>
    <lineage>
        <taxon>Bacteria</taxon>
        <taxon>Bacillati</taxon>
        <taxon>Bacillota</taxon>
        <taxon>Bacilli</taxon>
        <taxon>Lactobacillales</taxon>
        <taxon>Lactobacillaceae</taxon>
        <taxon>Lactiplantibacillus</taxon>
    </lineage>
</organism>